<sequence length="134" mass="15399">MLLRSLILLLVAGCAYIAGLMTDLSSSAKVNTESKVKNVVKDFLDYPEAATYKNFEYHMLTKNSRGDETGYYCGEVFGFEDELSNSYRRFIVRVYQNVEGNTSISIPLIEQIDDIIPPEQFTAIWERYCEDRKL</sequence>
<protein>
    <submittedName>
        <fullName evidence="1">Uncharacterized protein</fullName>
    </submittedName>
</protein>
<accession>A0A379G4I8</accession>
<dbReference type="EMBL" id="UGUA01000002">
    <property type="protein sequence ID" value="SUC35792.1"/>
    <property type="molecule type" value="Genomic_DNA"/>
</dbReference>
<evidence type="ECO:0000313" key="1">
    <source>
        <dbReference type="EMBL" id="SUC35792.1"/>
    </source>
</evidence>
<proteinExistence type="predicted"/>
<gene>
    <name evidence="1" type="ORF">NCTC12026_02193</name>
</gene>
<dbReference type="Proteomes" id="UP000255129">
    <property type="component" value="Unassembled WGS sequence"/>
</dbReference>
<organism evidence="1 2">
    <name type="scientific">Providencia rustigianii</name>
    <dbReference type="NCBI Taxonomy" id="158850"/>
    <lineage>
        <taxon>Bacteria</taxon>
        <taxon>Pseudomonadati</taxon>
        <taxon>Pseudomonadota</taxon>
        <taxon>Gammaproteobacteria</taxon>
        <taxon>Enterobacterales</taxon>
        <taxon>Morganellaceae</taxon>
        <taxon>Providencia</taxon>
    </lineage>
</organism>
<dbReference type="AlphaFoldDB" id="A0A379G4I8"/>
<name>A0A379G4I8_9GAMM</name>
<evidence type="ECO:0000313" key="2">
    <source>
        <dbReference type="Proteomes" id="UP000255129"/>
    </source>
</evidence>
<dbReference type="OrthoDB" id="6461303at2"/>
<reference evidence="1 2" key="1">
    <citation type="submission" date="2018-06" db="EMBL/GenBank/DDBJ databases">
        <authorList>
            <consortium name="Pathogen Informatics"/>
            <person name="Doyle S."/>
        </authorList>
    </citation>
    <scope>NUCLEOTIDE SEQUENCE [LARGE SCALE GENOMIC DNA]</scope>
    <source>
        <strain evidence="1 2">NCTC12026</strain>
    </source>
</reference>